<evidence type="ECO:0000256" key="8">
    <source>
        <dbReference type="ARBA" id="ARBA00022679"/>
    </source>
</evidence>
<organism evidence="14 15">
    <name type="scientific">Cohnella faecalis</name>
    <dbReference type="NCBI Taxonomy" id="2315694"/>
    <lineage>
        <taxon>Bacteria</taxon>
        <taxon>Bacillati</taxon>
        <taxon>Bacillota</taxon>
        <taxon>Bacilli</taxon>
        <taxon>Bacillales</taxon>
        <taxon>Paenibacillaceae</taxon>
        <taxon>Cohnella</taxon>
    </lineage>
</organism>
<evidence type="ECO:0000256" key="11">
    <source>
        <dbReference type="ARBA" id="ARBA00030665"/>
    </source>
</evidence>
<comment type="catalytic activity">
    <reaction evidence="13">
        <text>L-2,4-diaminobutanoate + 2-oxoglutarate = L-aspartate 4-semialdehyde + L-glutamate</text>
        <dbReference type="Rhea" id="RHEA:11160"/>
        <dbReference type="ChEBI" id="CHEBI:16810"/>
        <dbReference type="ChEBI" id="CHEBI:29985"/>
        <dbReference type="ChEBI" id="CHEBI:58761"/>
        <dbReference type="ChEBI" id="CHEBI:537519"/>
        <dbReference type="EC" id="2.6.1.76"/>
    </reaction>
</comment>
<dbReference type="EC" id="2.6.1.76" evidence="5"/>
<dbReference type="GO" id="GO:0030170">
    <property type="term" value="F:pyridoxal phosphate binding"/>
    <property type="evidence" value="ECO:0007669"/>
    <property type="project" value="InterPro"/>
</dbReference>
<gene>
    <name evidence="14" type="ORF">D3H35_12840</name>
</gene>
<dbReference type="Gene3D" id="3.40.640.10">
    <property type="entry name" value="Type I PLP-dependent aspartate aminotransferase-like (Major domain)"/>
    <property type="match status" value="2"/>
</dbReference>
<dbReference type="PANTHER" id="PTHR43552:SF1">
    <property type="entry name" value="DIAMINOBUTYRATE--2-OXOGLUTARATE AMINOTRANSFERASE"/>
    <property type="match status" value="1"/>
</dbReference>
<dbReference type="SUPFAM" id="SSF53383">
    <property type="entry name" value="PLP-dependent transferases"/>
    <property type="match status" value="1"/>
</dbReference>
<evidence type="ECO:0000256" key="5">
    <source>
        <dbReference type="ARBA" id="ARBA00013155"/>
    </source>
</evidence>
<evidence type="ECO:0000256" key="6">
    <source>
        <dbReference type="ARBA" id="ARBA00014798"/>
    </source>
</evidence>
<evidence type="ECO:0000313" key="14">
    <source>
        <dbReference type="EMBL" id="RIE03253.1"/>
    </source>
</evidence>
<comment type="caution">
    <text evidence="14">The sequence shown here is derived from an EMBL/GenBank/DDBJ whole genome shotgun (WGS) entry which is preliminary data.</text>
</comment>
<reference evidence="14 15" key="1">
    <citation type="submission" date="2018-09" db="EMBL/GenBank/DDBJ databases">
        <title>Cohnella cavernae sp. nov., isolated from a karst cave.</title>
        <authorList>
            <person name="Zhu H."/>
        </authorList>
    </citation>
    <scope>NUCLEOTIDE SEQUENCE [LARGE SCALE GENOMIC DNA]</scope>
    <source>
        <strain evidence="14 15">K2E09-144</strain>
    </source>
</reference>
<keyword evidence="8 14" id="KW-0808">Transferase</keyword>
<dbReference type="GO" id="GO:0045303">
    <property type="term" value="F:diaminobutyrate-2-oxoglutarate transaminase activity"/>
    <property type="evidence" value="ECO:0007669"/>
    <property type="project" value="UniProtKB-EC"/>
</dbReference>
<comment type="pathway">
    <text evidence="3">Amine and polyamine biosynthesis; ectoine biosynthesis; L-ectoine from L-aspartate 4-semialdehyde: step 1/3.</text>
</comment>
<keyword evidence="9" id="KW-0663">Pyridoxal phosphate</keyword>
<dbReference type="AlphaFoldDB" id="A0A398CKL1"/>
<dbReference type="Pfam" id="PF00202">
    <property type="entry name" value="Aminotran_3"/>
    <property type="match status" value="1"/>
</dbReference>
<keyword evidence="15" id="KW-1185">Reference proteome</keyword>
<evidence type="ECO:0000256" key="1">
    <source>
        <dbReference type="ARBA" id="ARBA00001933"/>
    </source>
</evidence>
<dbReference type="InterPro" id="IPR004637">
    <property type="entry name" value="Dat"/>
</dbReference>
<dbReference type="EMBL" id="QXJM01000038">
    <property type="protein sequence ID" value="RIE03253.1"/>
    <property type="molecule type" value="Genomic_DNA"/>
</dbReference>
<comment type="function">
    <text evidence="2">Catalyzes reversively the conversion of L-aspartate beta-semialdehyde (ASA) to L-2,4-diaminobutyrate (DABA) by transamination with L-glutamate.</text>
</comment>
<evidence type="ECO:0000256" key="10">
    <source>
        <dbReference type="ARBA" id="ARBA00029744"/>
    </source>
</evidence>
<evidence type="ECO:0000256" key="12">
    <source>
        <dbReference type="ARBA" id="ARBA00031476"/>
    </source>
</evidence>
<dbReference type="UniPathway" id="UPA00067">
    <property type="reaction ID" value="UER00121"/>
</dbReference>
<accession>A0A398CKL1</accession>
<evidence type="ECO:0000256" key="7">
    <source>
        <dbReference type="ARBA" id="ARBA00022576"/>
    </source>
</evidence>
<sequence length="294" mass="32607">MTTGALAVTSNTRLRTNQAQPGVHFMPYPYCYRCPLGLKRDSCGLSCAKYLENALDNSHSGVDKPQRYWSSRFKEKEGRSFRLPAICGSCAGLRTSTNRCLYSTKSRPASAYGSDVRRRAFGRDADVMTMSKALGGIGYPISCIAYDKRLDTWEPGAHIGTFRGIRRRWQQAMPPSTSCGTPACRSMRRSWGALARPSEFVRAGFGSDRRSSGQGLMLGIEIVKDKHTKEPWPELVKEIRTACYKKGLLVEVGGHFSNVVRFLPPLVVTKELAEKGLGIFIEALESVVRSRQPA</sequence>
<evidence type="ECO:0000256" key="4">
    <source>
        <dbReference type="ARBA" id="ARBA00008954"/>
    </source>
</evidence>
<proteinExistence type="inferred from homology"/>
<evidence type="ECO:0000313" key="15">
    <source>
        <dbReference type="Proteomes" id="UP000266340"/>
    </source>
</evidence>
<dbReference type="InterPro" id="IPR015422">
    <property type="entry name" value="PyrdxlP-dep_Trfase_small"/>
</dbReference>
<dbReference type="Gene3D" id="3.90.1150.10">
    <property type="entry name" value="Aspartate Aminotransferase, domain 1"/>
    <property type="match status" value="1"/>
</dbReference>
<dbReference type="InterPro" id="IPR015424">
    <property type="entry name" value="PyrdxlP-dep_Trfase"/>
</dbReference>
<dbReference type="Proteomes" id="UP000266340">
    <property type="component" value="Unassembled WGS sequence"/>
</dbReference>
<evidence type="ECO:0000256" key="2">
    <source>
        <dbReference type="ARBA" id="ARBA00002189"/>
    </source>
</evidence>
<comment type="cofactor">
    <cofactor evidence="1">
        <name>pyridoxal 5'-phosphate</name>
        <dbReference type="ChEBI" id="CHEBI:597326"/>
    </cofactor>
</comment>
<evidence type="ECO:0000256" key="3">
    <source>
        <dbReference type="ARBA" id="ARBA00004946"/>
    </source>
</evidence>
<evidence type="ECO:0000256" key="13">
    <source>
        <dbReference type="ARBA" id="ARBA00049111"/>
    </source>
</evidence>
<dbReference type="InterPro" id="IPR005814">
    <property type="entry name" value="Aminotrans_3"/>
</dbReference>
<dbReference type="InterPro" id="IPR015421">
    <property type="entry name" value="PyrdxlP-dep_Trfase_major"/>
</dbReference>
<comment type="similarity">
    <text evidence="4">Belongs to the class-III pyridoxal-phosphate-dependent aminotransferase family.</text>
</comment>
<protein>
    <recommendedName>
        <fullName evidence="6">Diaminobutyrate--2-oxoglutarate transaminase</fullName>
        <ecNumber evidence="5">2.6.1.76</ecNumber>
    </recommendedName>
    <alternativeName>
        <fullName evidence="11">DABA aminotransferase</fullName>
    </alternativeName>
    <alternativeName>
        <fullName evidence="12">Diaminobutyrate--2-oxoglutarate aminotransferase</fullName>
    </alternativeName>
    <alternativeName>
        <fullName evidence="10">L-2,4-diaminobutyric acid transaminase</fullName>
    </alternativeName>
</protein>
<evidence type="ECO:0000256" key="9">
    <source>
        <dbReference type="ARBA" id="ARBA00022898"/>
    </source>
</evidence>
<dbReference type="PANTHER" id="PTHR43552">
    <property type="entry name" value="DIAMINOBUTYRATE--2-OXOGLUTARATE AMINOTRANSFERASE"/>
    <property type="match status" value="1"/>
</dbReference>
<keyword evidence="7 14" id="KW-0032">Aminotransferase</keyword>
<name>A0A398CKL1_9BACL</name>
<dbReference type="GO" id="GO:0019491">
    <property type="term" value="P:ectoine biosynthetic process"/>
    <property type="evidence" value="ECO:0007669"/>
    <property type="project" value="UniProtKB-UniPathway"/>
</dbReference>